<feature type="region of interest" description="Disordered" evidence="1">
    <location>
        <begin position="75"/>
        <end position="94"/>
    </location>
</feature>
<dbReference type="EMBL" id="JAZHYN010000015">
    <property type="protein sequence ID" value="MEF3366301.1"/>
    <property type="molecule type" value="Genomic_DNA"/>
</dbReference>
<organism evidence="2 3">
    <name type="scientific">Methylocystis borbori</name>
    <dbReference type="NCBI Taxonomy" id="3118750"/>
    <lineage>
        <taxon>Bacteria</taxon>
        <taxon>Pseudomonadati</taxon>
        <taxon>Pseudomonadota</taxon>
        <taxon>Alphaproteobacteria</taxon>
        <taxon>Hyphomicrobiales</taxon>
        <taxon>Methylocystaceae</taxon>
        <taxon>Methylocystis</taxon>
    </lineage>
</organism>
<keyword evidence="3" id="KW-1185">Reference proteome</keyword>
<dbReference type="Gene3D" id="1.10.1220.10">
    <property type="entry name" value="Met repressor-like"/>
    <property type="match status" value="1"/>
</dbReference>
<reference evidence="2 3" key="1">
    <citation type="submission" date="2024-02" db="EMBL/GenBank/DDBJ databases">
        <authorList>
            <person name="Grouzdev D."/>
        </authorList>
    </citation>
    <scope>NUCLEOTIDE SEQUENCE [LARGE SCALE GENOMIC DNA]</scope>
    <source>
        <strain evidence="2 3">9N</strain>
    </source>
</reference>
<dbReference type="InterPro" id="IPR013321">
    <property type="entry name" value="Arc_rbn_hlx_hlx"/>
</dbReference>
<dbReference type="SUPFAM" id="SSF47598">
    <property type="entry name" value="Ribbon-helix-helix"/>
    <property type="match status" value="1"/>
</dbReference>
<evidence type="ECO:0000313" key="3">
    <source>
        <dbReference type="Proteomes" id="UP001350748"/>
    </source>
</evidence>
<dbReference type="CDD" id="cd22233">
    <property type="entry name" value="RHH_CopAso-like"/>
    <property type="match status" value="1"/>
</dbReference>
<evidence type="ECO:0000256" key="1">
    <source>
        <dbReference type="SAM" id="MobiDB-lite"/>
    </source>
</evidence>
<dbReference type="RefSeq" id="WP_332081288.1">
    <property type="nucleotide sequence ID" value="NZ_JAZHYN010000015.1"/>
</dbReference>
<comment type="caution">
    <text evidence="2">The sequence shown here is derived from an EMBL/GenBank/DDBJ whole genome shotgun (WGS) entry which is preliminary data.</text>
</comment>
<protein>
    <recommendedName>
        <fullName evidence="4">Ribbon-helix-helix protein, CopG family</fullName>
    </recommendedName>
</protein>
<gene>
    <name evidence="2" type="ORF">V3H18_07120</name>
</gene>
<name>A0ABU7XG07_9HYPH</name>
<sequence length="94" mass="10640">MPTVPFTLRIDAAIKKRLEQEAKREDRSAAYVAQQAIHAYVEAKERARAAIRAAETEADKGVFVSGAAMDEWVRSWGSDEERPMPQPDIFPPRR</sequence>
<evidence type="ECO:0000313" key="2">
    <source>
        <dbReference type="EMBL" id="MEF3366301.1"/>
    </source>
</evidence>
<feature type="compositionally biased region" description="Pro residues" evidence="1">
    <location>
        <begin position="84"/>
        <end position="94"/>
    </location>
</feature>
<dbReference type="InterPro" id="IPR010985">
    <property type="entry name" value="Ribbon_hlx_hlx"/>
</dbReference>
<dbReference type="Proteomes" id="UP001350748">
    <property type="component" value="Unassembled WGS sequence"/>
</dbReference>
<evidence type="ECO:0008006" key="4">
    <source>
        <dbReference type="Google" id="ProtNLM"/>
    </source>
</evidence>
<proteinExistence type="predicted"/>
<accession>A0ABU7XG07</accession>